<dbReference type="GO" id="GO:0005886">
    <property type="term" value="C:plasma membrane"/>
    <property type="evidence" value="ECO:0007669"/>
    <property type="project" value="TreeGrafter"/>
</dbReference>
<dbReference type="SUPFAM" id="SSF55486">
    <property type="entry name" value="Metalloproteases ('zincins'), catalytic domain"/>
    <property type="match status" value="1"/>
</dbReference>
<dbReference type="AlphaFoldDB" id="A0A0K8QNQ9"/>
<keyword evidence="4" id="KW-0479">Metal-binding</keyword>
<keyword evidence="8" id="KW-0732">Signal</keyword>
<evidence type="ECO:0000256" key="2">
    <source>
        <dbReference type="ARBA" id="ARBA00007357"/>
    </source>
</evidence>
<reference evidence="12" key="2">
    <citation type="submission" date="2015-08" db="EMBL/GenBank/DDBJ databases">
        <title>Complete DNA Sequence of Pseudomonas syringae pv. actinidiae, the Causal Agent of Kiwifruit Canker Disease.</title>
        <authorList>
            <person name="Rikkerink E.H.A."/>
            <person name="Fineran P.C."/>
        </authorList>
    </citation>
    <scope>NUCLEOTIDE SEQUENCE</scope>
    <source>
        <strain evidence="12">SkMP5</strain>
    </source>
</reference>
<dbReference type="Pfam" id="PF05649">
    <property type="entry name" value="Peptidase_M13_N"/>
    <property type="match status" value="1"/>
</dbReference>
<evidence type="ECO:0000256" key="7">
    <source>
        <dbReference type="ARBA" id="ARBA00023049"/>
    </source>
</evidence>
<dbReference type="GO" id="GO:0046872">
    <property type="term" value="F:metal ion binding"/>
    <property type="evidence" value="ECO:0007669"/>
    <property type="project" value="UniProtKB-KW"/>
</dbReference>
<dbReference type="Pfam" id="PF01431">
    <property type="entry name" value="Peptidase_M13"/>
    <property type="match status" value="1"/>
</dbReference>
<dbReference type="GO" id="GO:0004222">
    <property type="term" value="F:metalloendopeptidase activity"/>
    <property type="evidence" value="ECO:0007669"/>
    <property type="project" value="InterPro"/>
</dbReference>
<comment type="cofactor">
    <cofactor evidence="1">
        <name>Zn(2+)</name>
        <dbReference type="ChEBI" id="CHEBI:29105"/>
    </cofactor>
</comment>
<keyword evidence="5" id="KW-0378">Hydrolase</keyword>
<dbReference type="InterPro" id="IPR042089">
    <property type="entry name" value="Peptidase_M13_dom_2"/>
</dbReference>
<keyword evidence="3" id="KW-0645">Protease</keyword>
<evidence type="ECO:0000313" key="11">
    <source>
        <dbReference type="EMBL" id="GAN44712.1"/>
    </source>
</evidence>
<feature type="signal peptide" evidence="8">
    <location>
        <begin position="1"/>
        <end position="29"/>
    </location>
</feature>
<evidence type="ECO:0000259" key="10">
    <source>
        <dbReference type="Pfam" id="PF05649"/>
    </source>
</evidence>
<dbReference type="InterPro" id="IPR000718">
    <property type="entry name" value="Peptidase_M13"/>
</dbReference>
<dbReference type="Proteomes" id="UP000253740">
    <property type="component" value="Unassembled WGS sequence"/>
</dbReference>
<accession>A0A0K8QNQ9</accession>
<evidence type="ECO:0000256" key="1">
    <source>
        <dbReference type="ARBA" id="ARBA00001947"/>
    </source>
</evidence>
<dbReference type="HOGENOM" id="CLU_006187_7_2_6"/>
<dbReference type="InterPro" id="IPR024079">
    <property type="entry name" value="MetalloPept_cat_dom_sf"/>
</dbReference>
<dbReference type="EMBL" id="DF970209">
    <property type="protein sequence ID" value="GAP66513.1"/>
    <property type="molecule type" value="Genomic_DNA"/>
</dbReference>
<feature type="chain" id="PRO_5007414745" evidence="8">
    <location>
        <begin position="30"/>
        <end position="699"/>
    </location>
</feature>
<evidence type="ECO:0000256" key="5">
    <source>
        <dbReference type="ARBA" id="ARBA00022801"/>
    </source>
</evidence>
<evidence type="ECO:0000256" key="8">
    <source>
        <dbReference type="SAM" id="SignalP"/>
    </source>
</evidence>
<gene>
    <name evidence="11" type="ORF">MBSD_1247</name>
    <name evidence="12" type="ORF">MBSD_n1821</name>
</gene>
<feature type="domain" description="Peptidase M13 N-terminal" evidence="10">
    <location>
        <begin position="59"/>
        <end position="437"/>
    </location>
</feature>
<reference evidence="11" key="1">
    <citation type="submission" date="2015-03" db="EMBL/GenBank/DDBJ databases">
        <title>Draft genome sequence of Mizugakiibacter sediminis skMP5.</title>
        <authorList>
            <person name="Watanabe T."/>
            <person name="Kojima H."/>
            <person name="Fukui M."/>
        </authorList>
    </citation>
    <scope>NUCLEOTIDE SEQUENCE</scope>
    <source>
        <strain evidence="11">SkMP5</strain>
    </source>
</reference>
<dbReference type="PANTHER" id="PTHR11733">
    <property type="entry name" value="ZINC METALLOPROTEASE FAMILY M13 NEPRILYSIN-RELATED"/>
    <property type="match status" value="1"/>
</dbReference>
<dbReference type="STRING" id="1475481.GCA_000953855_01855"/>
<dbReference type="PANTHER" id="PTHR11733:SF167">
    <property type="entry name" value="FI17812P1-RELATED"/>
    <property type="match status" value="1"/>
</dbReference>
<dbReference type="RefSeq" id="WP_062537103.1">
    <property type="nucleotide sequence ID" value="NZ_DF970209.1"/>
</dbReference>
<dbReference type="OrthoDB" id="9775677at2"/>
<proteinExistence type="inferred from homology"/>
<dbReference type="PROSITE" id="PS51885">
    <property type="entry name" value="NEPRILYSIN"/>
    <property type="match status" value="1"/>
</dbReference>
<keyword evidence="7" id="KW-0482">Metalloprotease</keyword>
<dbReference type="InterPro" id="IPR008753">
    <property type="entry name" value="Peptidase_M13_N"/>
</dbReference>
<sequence length="699" mass="76909">MKLTAMKPLALAVALAFGLGGCATTQAPAKDTGKSAAVAAAPAHQAFDVSELGDPATACTDFNGFVNAKWVAANPIPADRVRWGAFDALQEKSLETQHAIVEEAAKRAASAQPGSIEQKVGWFYAAGMDEAAINRAGFDPIKPELAKIDALKSRKDIVAYLDDSFARGQGGLFQFGSGADFKNSSMQIAYAYQGGLGLPTRDYYFKKDYAKLREQYVTHIARMLELTGVPAAEAAKQAKQVMAFETALAKASLAPVDLRKPENQYHFVSFAEADKLTPGFSWQKFFAAQGLEAGKGFSLSQPAFFTEVGRLLKSAPASQWRAYLRYHVIEGAAPYLSDPFVQENFAFYAQTLQGQKEMKPRWKRVLGATNEGMGMALGELYVAKTFPPEAKQQALVLVNNLRDALKARIEKLDWMSDATKQKALEKWSTFLPKIGYPDKWRDWSGLNVTPDNYYANAMAAAKFNYDYDLSKVGKPTDRLEWGMTPQTVNAYYNPTDNTVNFPAAILQPPFFDPKADDAINYGGIGAVIGHEMTHGYDDEGSQFDAEGNNANWWTKDDRAKFDARAKKLVEQFNGYAPLADKPDLRVNGQLTLGENIADLGGLNVAYDALQMALAKKPQEADAKIDGYTEDQRFFLNWARVWRGDIREQAQIVRLNTDPHAPAKFRAIGAPSNMPAFAQAFQCKAGDPMVRSGDTQVKIW</sequence>
<evidence type="ECO:0000259" key="9">
    <source>
        <dbReference type="Pfam" id="PF01431"/>
    </source>
</evidence>
<comment type="similarity">
    <text evidence="2">Belongs to the peptidase M13 family.</text>
</comment>
<evidence type="ECO:0000256" key="4">
    <source>
        <dbReference type="ARBA" id="ARBA00022723"/>
    </source>
</evidence>
<dbReference type="Gene3D" id="1.10.1380.10">
    <property type="entry name" value="Neutral endopeptidase , domain2"/>
    <property type="match status" value="1"/>
</dbReference>
<feature type="domain" description="Peptidase M13 C-terminal" evidence="9">
    <location>
        <begin position="489"/>
        <end position="694"/>
    </location>
</feature>
<dbReference type="PROSITE" id="PS51257">
    <property type="entry name" value="PROKAR_LIPOPROTEIN"/>
    <property type="match status" value="1"/>
</dbReference>
<dbReference type="PRINTS" id="PR00786">
    <property type="entry name" value="NEPRILYSIN"/>
</dbReference>
<protein>
    <submittedName>
        <fullName evidence="12">Endothelin-converting enzyme</fullName>
    </submittedName>
    <submittedName>
        <fullName evidence="11">Peptidase</fullName>
    </submittedName>
</protein>
<organism evidence="12">
    <name type="scientific">Mizugakiibacter sediminis</name>
    <dbReference type="NCBI Taxonomy" id="1475481"/>
    <lineage>
        <taxon>Bacteria</taxon>
        <taxon>Pseudomonadati</taxon>
        <taxon>Pseudomonadota</taxon>
        <taxon>Gammaproteobacteria</taxon>
        <taxon>Lysobacterales</taxon>
        <taxon>Rhodanobacteraceae</taxon>
        <taxon>Mizugakiibacter</taxon>
    </lineage>
</organism>
<dbReference type="EMBL" id="DF952378">
    <property type="protein sequence ID" value="GAN44712.1"/>
    <property type="molecule type" value="Genomic_DNA"/>
</dbReference>
<dbReference type="GO" id="GO:0016485">
    <property type="term" value="P:protein processing"/>
    <property type="evidence" value="ECO:0007669"/>
    <property type="project" value="TreeGrafter"/>
</dbReference>
<keyword evidence="13" id="KW-1185">Reference proteome</keyword>
<dbReference type="InterPro" id="IPR018497">
    <property type="entry name" value="Peptidase_M13_C"/>
</dbReference>
<name>A0A0K8QNQ9_9GAMM</name>
<evidence type="ECO:0000256" key="6">
    <source>
        <dbReference type="ARBA" id="ARBA00022833"/>
    </source>
</evidence>
<evidence type="ECO:0000256" key="3">
    <source>
        <dbReference type="ARBA" id="ARBA00022670"/>
    </source>
</evidence>
<evidence type="ECO:0000313" key="13">
    <source>
        <dbReference type="Proteomes" id="UP000253740"/>
    </source>
</evidence>
<dbReference type="CDD" id="cd08662">
    <property type="entry name" value="M13"/>
    <property type="match status" value="1"/>
</dbReference>
<evidence type="ECO:0000313" key="12">
    <source>
        <dbReference type="EMBL" id="GAP66513.1"/>
    </source>
</evidence>
<dbReference type="Gene3D" id="3.40.390.10">
    <property type="entry name" value="Collagenase (Catalytic Domain)"/>
    <property type="match status" value="1"/>
</dbReference>
<keyword evidence="6" id="KW-0862">Zinc</keyword>